<evidence type="ECO:0000259" key="14">
    <source>
        <dbReference type="Pfam" id="PF07715"/>
    </source>
</evidence>
<protein>
    <submittedName>
        <fullName evidence="15">Outer membrane receptor protein involved in Fe transport</fullName>
    </submittedName>
</protein>
<comment type="similarity">
    <text evidence="11">Belongs to the TonB-dependent receptor family.</text>
</comment>
<feature type="domain" description="TonB-dependent receptor plug" evidence="14">
    <location>
        <begin position="68"/>
        <end position="172"/>
    </location>
</feature>
<name>A0A7W7A7L1_9SPHN</name>
<evidence type="ECO:0000256" key="7">
    <source>
        <dbReference type="ARBA" id="ARBA00023065"/>
    </source>
</evidence>
<evidence type="ECO:0000256" key="1">
    <source>
        <dbReference type="ARBA" id="ARBA00004571"/>
    </source>
</evidence>
<evidence type="ECO:0000256" key="11">
    <source>
        <dbReference type="RuleBase" id="RU003357"/>
    </source>
</evidence>
<dbReference type="EMBL" id="JACHOA010000001">
    <property type="protein sequence ID" value="MBB4611905.1"/>
    <property type="molecule type" value="Genomic_DNA"/>
</dbReference>
<accession>A0A7W7A7L1</accession>
<dbReference type="Pfam" id="PF07715">
    <property type="entry name" value="Plug"/>
    <property type="match status" value="1"/>
</dbReference>
<evidence type="ECO:0000256" key="2">
    <source>
        <dbReference type="ARBA" id="ARBA00022448"/>
    </source>
</evidence>
<evidence type="ECO:0000313" key="15">
    <source>
        <dbReference type="EMBL" id="MBB4611905.1"/>
    </source>
</evidence>
<evidence type="ECO:0000256" key="10">
    <source>
        <dbReference type="ARBA" id="ARBA00023237"/>
    </source>
</evidence>
<evidence type="ECO:0000256" key="6">
    <source>
        <dbReference type="ARBA" id="ARBA00023004"/>
    </source>
</evidence>
<dbReference type="InterPro" id="IPR012910">
    <property type="entry name" value="Plug_dom"/>
</dbReference>
<dbReference type="PANTHER" id="PTHR32552:SF81">
    <property type="entry name" value="TONB-DEPENDENT OUTER MEMBRANE RECEPTOR"/>
    <property type="match status" value="1"/>
</dbReference>
<dbReference type="AlphaFoldDB" id="A0A7W7A7L1"/>
<proteinExistence type="inferred from homology"/>
<keyword evidence="16" id="KW-1185">Reference proteome</keyword>
<comment type="caution">
    <text evidence="15">The sequence shown here is derived from an EMBL/GenBank/DDBJ whole genome shotgun (WGS) entry which is preliminary data.</text>
</comment>
<evidence type="ECO:0000256" key="8">
    <source>
        <dbReference type="ARBA" id="ARBA00023077"/>
    </source>
</evidence>
<evidence type="ECO:0000256" key="12">
    <source>
        <dbReference type="SAM" id="SignalP"/>
    </source>
</evidence>
<evidence type="ECO:0000256" key="4">
    <source>
        <dbReference type="ARBA" id="ARBA00022496"/>
    </source>
</evidence>
<reference evidence="15 16" key="1">
    <citation type="submission" date="2020-08" db="EMBL/GenBank/DDBJ databases">
        <title>Genomic Encyclopedia of Type Strains, Phase IV (KMG-IV): sequencing the most valuable type-strain genomes for metagenomic binning, comparative biology and taxonomic classification.</title>
        <authorList>
            <person name="Goeker M."/>
        </authorList>
    </citation>
    <scope>NUCLEOTIDE SEQUENCE [LARGE SCALE GENOMIC DNA]</scope>
    <source>
        <strain evidence="15 16">DSM 17507</strain>
    </source>
</reference>
<keyword evidence="10" id="KW-0998">Cell outer membrane</keyword>
<keyword evidence="8 11" id="KW-0798">TonB box</keyword>
<keyword evidence="6" id="KW-0408">Iron</keyword>
<dbReference type="RefSeq" id="WP_144902632.1">
    <property type="nucleotide sequence ID" value="NZ_JACHOA010000001.1"/>
</dbReference>
<comment type="subcellular location">
    <subcellularLocation>
        <location evidence="1">Cell outer membrane</location>
        <topology evidence="1">Multi-pass membrane protein</topology>
    </subcellularLocation>
</comment>
<sequence>MKKQFGLKSKAIRALGVSTILSTMVLPTMARAAEEPQEAMAPAAEPQPAEEQGLGEIVVTATRSATSIQKVPISMQALSADVLGQRQVKGLTDFAALLPSVTFAGIGPGRNTPYFRGIVPAGGGRESVGYYIDDIPITGTGLPDIMAYDLERIEALSGPQGTLYGAGSLAGTIRFITKKPTLDKFEFGYDAEVNKYGKGDFGGQYQSYINVPVTDTLAIRAMGFYRRDGGYIDNTPNNGRFNDGSPSVLTLGDNNPLTSYTLDNSTLAQDDYNTIEGYGGRLQVLWQPFDGWDIMPSITAQQQIANGYFGFDPRVGDLEVHDYDKTSQNDRFYQAALSIHGHIGDFDLVSATGYYQRQIKLLNDYTYYTVTYDGFGAGYESYLQFFDKSGCSGTGAAQKCTNFLNPTQFYSGLRNEKKFTQELRLTTPKSWPFDITIGGFLHHQTNEINNDYGIHGLGNIVGYTQGGGGDVPGGLLGVPARYAIDYDDDGNPFFDTENVINPAGNPLGTMVLGSPAVKRDAFYLTEQTNHWKDYAVFAEGHYNITPELKLTGGIRYFWTRYDVTGFGGVAASAQGAPSIYLPTLDPADPDYGCPLPLPAERLQCRNINRLDPFSVGRYREDGETHKVALNWQFQPDKMIYANYSTGFRPGGFNRPLRIKATATLPSVIVAAPSFKSEELTNFEVGFKGTWNNMFRLNAAVYLEKWNNIQYGVVVAGAQGAGYTGNAGKAEVKGIEFDADLKLGRVTISSSGAFNDGKLKEDFCNFVADREAETIAQLATCAVGVPVENTNGQTPSVAAAKGTRLPRQPKFKGTTSVRYDGDWGDKDFYVQGAALYQTGATQDLNVDQNALYGNTPGFVSFDFSAGIKTESWTLDVFLQNAFDKRGQLTKNTFCSIDFCSGSSRTFMIKPQFFGIRWGQKY</sequence>
<keyword evidence="3" id="KW-1134">Transmembrane beta strand</keyword>
<dbReference type="InterPro" id="IPR000531">
    <property type="entry name" value="Beta-barrel_TonB"/>
</dbReference>
<dbReference type="Gene3D" id="2.40.170.20">
    <property type="entry name" value="TonB-dependent receptor, beta-barrel domain"/>
    <property type="match status" value="2"/>
</dbReference>
<evidence type="ECO:0000256" key="5">
    <source>
        <dbReference type="ARBA" id="ARBA00022692"/>
    </source>
</evidence>
<gene>
    <name evidence="15" type="ORF">GGR37_000151</name>
</gene>
<dbReference type="InterPro" id="IPR036942">
    <property type="entry name" value="Beta-barrel_TonB_sf"/>
</dbReference>
<keyword evidence="9 11" id="KW-0472">Membrane</keyword>
<feature type="domain" description="TonB-dependent receptor-like beta-barrel" evidence="13">
    <location>
        <begin position="367"/>
        <end position="879"/>
    </location>
</feature>
<evidence type="ECO:0000256" key="9">
    <source>
        <dbReference type="ARBA" id="ARBA00023136"/>
    </source>
</evidence>
<dbReference type="Pfam" id="PF00593">
    <property type="entry name" value="TonB_dep_Rec_b-barrel"/>
    <property type="match status" value="1"/>
</dbReference>
<organism evidence="15 16">
    <name type="scientific">Novosphingobium taihuense</name>
    <dbReference type="NCBI Taxonomy" id="260085"/>
    <lineage>
        <taxon>Bacteria</taxon>
        <taxon>Pseudomonadati</taxon>
        <taxon>Pseudomonadota</taxon>
        <taxon>Alphaproteobacteria</taxon>
        <taxon>Sphingomonadales</taxon>
        <taxon>Sphingomonadaceae</taxon>
        <taxon>Novosphingobium</taxon>
    </lineage>
</organism>
<keyword evidence="2" id="KW-0813">Transport</keyword>
<evidence type="ECO:0000313" key="16">
    <source>
        <dbReference type="Proteomes" id="UP000538566"/>
    </source>
</evidence>
<keyword evidence="12" id="KW-0732">Signal</keyword>
<dbReference type="GO" id="GO:0006826">
    <property type="term" value="P:iron ion transport"/>
    <property type="evidence" value="ECO:0007669"/>
    <property type="project" value="UniProtKB-KW"/>
</dbReference>
<dbReference type="Proteomes" id="UP000538566">
    <property type="component" value="Unassembled WGS sequence"/>
</dbReference>
<keyword evidence="15" id="KW-0675">Receptor</keyword>
<evidence type="ECO:0000256" key="3">
    <source>
        <dbReference type="ARBA" id="ARBA00022452"/>
    </source>
</evidence>
<feature type="chain" id="PRO_5030534322" evidence="12">
    <location>
        <begin position="33"/>
        <end position="920"/>
    </location>
</feature>
<keyword evidence="5" id="KW-0812">Transmembrane</keyword>
<evidence type="ECO:0000259" key="13">
    <source>
        <dbReference type="Pfam" id="PF00593"/>
    </source>
</evidence>
<dbReference type="SUPFAM" id="SSF56935">
    <property type="entry name" value="Porins"/>
    <property type="match status" value="1"/>
</dbReference>
<keyword evidence="4" id="KW-0410">Iron transport</keyword>
<dbReference type="InterPro" id="IPR039426">
    <property type="entry name" value="TonB-dep_rcpt-like"/>
</dbReference>
<dbReference type="GO" id="GO:0009279">
    <property type="term" value="C:cell outer membrane"/>
    <property type="evidence" value="ECO:0007669"/>
    <property type="project" value="UniProtKB-SubCell"/>
</dbReference>
<dbReference type="PANTHER" id="PTHR32552">
    <property type="entry name" value="FERRICHROME IRON RECEPTOR-RELATED"/>
    <property type="match status" value="1"/>
</dbReference>
<keyword evidence="7" id="KW-0406">Ion transport</keyword>
<dbReference type="OrthoDB" id="9760333at2"/>
<feature type="signal peptide" evidence="12">
    <location>
        <begin position="1"/>
        <end position="32"/>
    </location>
</feature>